<evidence type="ECO:0000313" key="10">
    <source>
        <dbReference type="Proteomes" id="UP001295740"/>
    </source>
</evidence>
<keyword evidence="10" id="KW-1185">Reference proteome</keyword>
<protein>
    <recommendedName>
        <fullName evidence="3">ribonuclease H</fullName>
        <ecNumber evidence="3">3.1.26.4</ecNumber>
    </recommendedName>
</protein>
<sequence length="157" mass="18071">MCLPGRENTMGVFSPALELEGPDGERAQPTSNRAELRAVIHALEHRYLSREGWEALVIATDSTYVVNGATSWVPTWVTKEWCKADGTKAANIDLWKHVFHLFRLYAIHGCEVLLWHIPRKQNALADKFAKEATTRVPLTSWNSYRHPFLKQEKYFDF</sequence>
<dbReference type="PANTHER" id="PTHR10642">
    <property type="entry name" value="RIBONUCLEASE H1"/>
    <property type="match status" value="1"/>
</dbReference>
<dbReference type="PROSITE" id="PS50879">
    <property type="entry name" value="RNASE_H_1"/>
    <property type="match status" value="1"/>
</dbReference>
<gene>
    <name evidence="9" type="ORF">KHLLAP_LOCUS398</name>
</gene>
<keyword evidence="6" id="KW-0255">Endonuclease</keyword>
<evidence type="ECO:0000256" key="5">
    <source>
        <dbReference type="ARBA" id="ARBA00022723"/>
    </source>
</evidence>
<evidence type="ECO:0000256" key="6">
    <source>
        <dbReference type="ARBA" id="ARBA00022759"/>
    </source>
</evidence>
<organism evidence="9 10">
    <name type="scientific">Anthostomella pinea</name>
    <dbReference type="NCBI Taxonomy" id="933095"/>
    <lineage>
        <taxon>Eukaryota</taxon>
        <taxon>Fungi</taxon>
        <taxon>Dikarya</taxon>
        <taxon>Ascomycota</taxon>
        <taxon>Pezizomycotina</taxon>
        <taxon>Sordariomycetes</taxon>
        <taxon>Xylariomycetidae</taxon>
        <taxon>Xylariales</taxon>
        <taxon>Xylariaceae</taxon>
        <taxon>Anthostomella</taxon>
    </lineage>
</organism>
<dbReference type="GO" id="GO:0004523">
    <property type="term" value="F:RNA-DNA hybrid ribonuclease activity"/>
    <property type="evidence" value="ECO:0007669"/>
    <property type="project" value="UniProtKB-EC"/>
</dbReference>
<name>A0AAI8V8T7_9PEZI</name>
<evidence type="ECO:0000256" key="7">
    <source>
        <dbReference type="ARBA" id="ARBA00022801"/>
    </source>
</evidence>
<dbReference type="InterPro" id="IPR002156">
    <property type="entry name" value="RNaseH_domain"/>
</dbReference>
<reference evidence="9" key="1">
    <citation type="submission" date="2023-10" db="EMBL/GenBank/DDBJ databases">
        <authorList>
            <person name="Hackl T."/>
        </authorList>
    </citation>
    <scope>NUCLEOTIDE SEQUENCE</scope>
</reference>
<dbReference type="PANTHER" id="PTHR10642:SF26">
    <property type="entry name" value="RIBONUCLEASE H1"/>
    <property type="match status" value="1"/>
</dbReference>
<feature type="domain" description="RNase H type-1" evidence="8">
    <location>
        <begin position="1"/>
        <end position="134"/>
    </location>
</feature>
<evidence type="ECO:0000256" key="1">
    <source>
        <dbReference type="ARBA" id="ARBA00000077"/>
    </source>
</evidence>
<dbReference type="InterPro" id="IPR050092">
    <property type="entry name" value="RNase_H"/>
</dbReference>
<keyword evidence="5" id="KW-0479">Metal-binding</keyword>
<comment type="catalytic activity">
    <reaction evidence="1">
        <text>Endonucleolytic cleavage to 5'-phosphomonoester.</text>
        <dbReference type="EC" id="3.1.26.4"/>
    </reaction>
</comment>
<keyword evidence="7" id="KW-0378">Hydrolase</keyword>
<proteinExistence type="inferred from homology"/>
<dbReference type="GO" id="GO:0003676">
    <property type="term" value="F:nucleic acid binding"/>
    <property type="evidence" value="ECO:0007669"/>
    <property type="project" value="InterPro"/>
</dbReference>
<dbReference type="Gene3D" id="3.30.420.10">
    <property type="entry name" value="Ribonuclease H-like superfamily/Ribonuclease H"/>
    <property type="match status" value="1"/>
</dbReference>
<evidence type="ECO:0000256" key="2">
    <source>
        <dbReference type="ARBA" id="ARBA00005300"/>
    </source>
</evidence>
<dbReference type="SUPFAM" id="SSF53098">
    <property type="entry name" value="Ribonuclease H-like"/>
    <property type="match status" value="1"/>
</dbReference>
<dbReference type="EMBL" id="CAUWAG010000003">
    <property type="protein sequence ID" value="CAJ2499930.1"/>
    <property type="molecule type" value="Genomic_DNA"/>
</dbReference>
<dbReference type="InterPro" id="IPR012337">
    <property type="entry name" value="RNaseH-like_sf"/>
</dbReference>
<dbReference type="InterPro" id="IPR036397">
    <property type="entry name" value="RNaseH_sf"/>
</dbReference>
<evidence type="ECO:0000313" key="9">
    <source>
        <dbReference type="EMBL" id="CAJ2499930.1"/>
    </source>
</evidence>
<comment type="caution">
    <text evidence="9">The sequence shown here is derived from an EMBL/GenBank/DDBJ whole genome shotgun (WGS) entry which is preliminary data.</text>
</comment>
<accession>A0AAI8V8T7</accession>
<evidence type="ECO:0000256" key="3">
    <source>
        <dbReference type="ARBA" id="ARBA00012180"/>
    </source>
</evidence>
<dbReference type="AlphaFoldDB" id="A0AAI8V8T7"/>
<evidence type="ECO:0000259" key="8">
    <source>
        <dbReference type="PROSITE" id="PS50879"/>
    </source>
</evidence>
<keyword evidence="4" id="KW-0540">Nuclease</keyword>
<dbReference type="GO" id="GO:0046872">
    <property type="term" value="F:metal ion binding"/>
    <property type="evidence" value="ECO:0007669"/>
    <property type="project" value="UniProtKB-KW"/>
</dbReference>
<evidence type="ECO:0000256" key="4">
    <source>
        <dbReference type="ARBA" id="ARBA00022722"/>
    </source>
</evidence>
<comment type="similarity">
    <text evidence="2">Belongs to the RNase H family.</text>
</comment>
<dbReference type="Proteomes" id="UP001295740">
    <property type="component" value="Unassembled WGS sequence"/>
</dbReference>
<dbReference type="EC" id="3.1.26.4" evidence="3"/>
<dbReference type="GO" id="GO:0043137">
    <property type="term" value="P:DNA replication, removal of RNA primer"/>
    <property type="evidence" value="ECO:0007669"/>
    <property type="project" value="TreeGrafter"/>
</dbReference>
<dbReference type="Pfam" id="PF00075">
    <property type="entry name" value="RNase_H"/>
    <property type="match status" value="1"/>
</dbReference>